<evidence type="ECO:0000313" key="3">
    <source>
        <dbReference type="Proteomes" id="UP000815698"/>
    </source>
</evidence>
<keyword evidence="3" id="KW-1185">Reference proteome</keyword>
<reference evidence="2 3" key="1">
    <citation type="journal article" date="2016" name="Int. J. Syst. Evol. Microbiol.">
        <title>Dermabacter jinjuensis sp. nov., a novel species of the genus Dermabacter isolated from a clinical specimen.</title>
        <authorList>
            <person name="Park Y.K."/>
            <person name="Lee K.M."/>
            <person name="Lee W.K."/>
            <person name="Cho M.J."/>
            <person name="Lee H.S."/>
            <person name="Cho Y.G."/>
            <person name="Lee Y.C."/>
            <person name="Lee W.K."/>
            <person name="Seong W.K."/>
            <person name="Hwang K.J."/>
        </authorList>
    </citation>
    <scope>NUCLEOTIDE SEQUENCE [LARGE SCALE GENOMIC DNA]</scope>
    <source>
        <strain evidence="2 3">32T</strain>
    </source>
</reference>
<dbReference type="EMBL" id="CP023482">
    <property type="protein sequence ID" value="ATH95700.1"/>
    <property type="molecule type" value="Genomic_DNA"/>
</dbReference>
<dbReference type="PANTHER" id="PTHR37317:SF1">
    <property type="entry name" value="ZINC-RIBBON DOMAIN-CONTAINING PROTEIN-RELATED"/>
    <property type="match status" value="1"/>
</dbReference>
<feature type="domain" description="Treble clef zinc finger" evidence="1">
    <location>
        <begin position="123"/>
        <end position="167"/>
    </location>
</feature>
<evidence type="ECO:0000259" key="1">
    <source>
        <dbReference type="Pfam" id="PF14311"/>
    </source>
</evidence>
<dbReference type="Pfam" id="PF14311">
    <property type="entry name" value="DUF4379"/>
    <property type="match status" value="1"/>
</dbReference>
<dbReference type="RefSeq" id="WP_096882302.1">
    <property type="nucleotide sequence ID" value="NZ_CP023482.1"/>
</dbReference>
<protein>
    <recommendedName>
        <fullName evidence="1">Treble clef zinc finger domain-containing protein</fullName>
    </recommendedName>
</protein>
<gene>
    <name evidence="2" type="ORF">COP05_00240</name>
</gene>
<proteinExistence type="predicted"/>
<sequence length="239" mass="27313">MHSFKARILDVTNDYFSCPECQEIRRVAWEEKRASFAGKIIADVPELLAAWDDDLPPESVRVDENHWGSGYRFRCPAGHRNTRQPLGYLFGGCSACKAIKTRKANADAAAADPSASRLTPEISSQWHPTKNGNLRLADVSPESRRMVWWRDPVCGHEFQATPRERDKYERWRYPVCHTILDSLAYHYPEVAEEWSPDNPLSSWEIRPNTSQLAEPPLWVCKNDPAHVWRAMPAARVNGS</sequence>
<dbReference type="Proteomes" id="UP000815698">
    <property type="component" value="Chromosome"/>
</dbReference>
<dbReference type="PANTHER" id="PTHR37317">
    <property type="entry name" value="BLR8090 PROTEIN"/>
    <property type="match status" value="1"/>
</dbReference>
<name>A0ABM6PJG2_9MICO</name>
<organism evidence="2 3">
    <name type="scientific">Dermabacter jinjuensis</name>
    <dbReference type="NCBI Taxonomy" id="1667168"/>
    <lineage>
        <taxon>Bacteria</taxon>
        <taxon>Bacillati</taxon>
        <taxon>Actinomycetota</taxon>
        <taxon>Actinomycetes</taxon>
        <taxon>Micrococcales</taxon>
        <taxon>Dermabacteraceae</taxon>
        <taxon>Dermabacter</taxon>
    </lineage>
</organism>
<dbReference type="InterPro" id="IPR025487">
    <property type="entry name" value="DUF4379"/>
</dbReference>
<evidence type="ECO:0000313" key="2">
    <source>
        <dbReference type="EMBL" id="ATH95700.1"/>
    </source>
</evidence>
<accession>A0ABM6PJG2</accession>